<dbReference type="SMART" id="SM00529">
    <property type="entry name" value="HTH_DTXR"/>
    <property type="match status" value="1"/>
</dbReference>
<dbReference type="Gene3D" id="1.10.10.10">
    <property type="entry name" value="Winged helix-like DNA-binding domain superfamily/Winged helix DNA-binding domain"/>
    <property type="match status" value="1"/>
</dbReference>
<name>A0A1H6J8F5_RUMFL</name>
<dbReference type="InterPro" id="IPR022687">
    <property type="entry name" value="HTH_DTXR"/>
</dbReference>
<proteinExistence type="predicted"/>
<dbReference type="RefSeq" id="WP_074715968.1">
    <property type="nucleotide sequence ID" value="NZ_FNWV01000004.1"/>
</dbReference>
<accession>A0A1H6J8F5</accession>
<dbReference type="Proteomes" id="UP000183190">
    <property type="component" value="Unassembled WGS sequence"/>
</dbReference>
<dbReference type="AlphaFoldDB" id="A0A1H6J8F5"/>
<comment type="subunit">
    <text evidence="2">Homodimer.</text>
</comment>
<protein>
    <submittedName>
        <fullName evidence="4">Iron (Metal) dependent repressor, DtxR family</fullName>
    </submittedName>
</protein>
<feature type="domain" description="HTH dtxR-type" evidence="3">
    <location>
        <begin position="10"/>
        <end position="53"/>
    </location>
</feature>
<dbReference type="SUPFAM" id="SSF46785">
    <property type="entry name" value="Winged helix' DNA-binding domain"/>
    <property type="match status" value="1"/>
</dbReference>
<dbReference type="GO" id="GO:0003677">
    <property type="term" value="F:DNA binding"/>
    <property type="evidence" value="ECO:0007669"/>
    <property type="project" value="InterPro"/>
</dbReference>
<dbReference type="InterPro" id="IPR036390">
    <property type="entry name" value="WH_DNA-bd_sf"/>
</dbReference>
<dbReference type="InterPro" id="IPR036388">
    <property type="entry name" value="WH-like_DNA-bd_sf"/>
</dbReference>
<dbReference type="OrthoDB" id="9794394at2"/>
<evidence type="ECO:0000313" key="4">
    <source>
        <dbReference type="EMBL" id="SEH56663.1"/>
    </source>
</evidence>
<comment type="subcellular location">
    <subcellularLocation>
        <location evidence="1">Cytoplasm</location>
    </subcellularLocation>
</comment>
<dbReference type="PANTHER" id="PTHR33238:SF11">
    <property type="entry name" value="TRANSCRIPTIONAL REGULATOR MNTR"/>
    <property type="match status" value="1"/>
</dbReference>
<dbReference type="Pfam" id="PF01325">
    <property type="entry name" value="Fe_dep_repress"/>
    <property type="match status" value="1"/>
</dbReference>
<organism evidence="4 5">
    <name type="scientific">Ruminococcus flavefaciens</name>
    <dbReference type="NCBI Taxonomy" id="1265"/>
    <lineage>
        <taxon>Bacteria</taxon>
        <taxon>Bacillati</taxon>
        <taxon>Bacillota</taxon>
        <taxon>Clostridia</taxon>
        <taxon>Eubacteriales</taxon>
        <taxon>Oscillospiraceae</taxon>
        <taxon>Ruminococcus</taxon>
    </lineage>
</organism>
<dbReference type="GO" id="GO:0046914">
    <property type="term" value="F:transition metal ion binding"/>
    <property type="evidence" value="ECO:0007669"/>
    <property type="project" value="InterPro"/>
</dbReference>
<gene>
    <name evidence="4" type="ORF">SAMN02910265_01503</name>
</gene>
<evidence type="ECO:0000256" key="1">
    <source>
        <dbReference type="ARBA" id="ARBA00004496"/>
    </source>
</evidence>
<dbReference type="InterPro" id="IPR050536">
    <property type="entry name" value="DtxR_MntR_Metal-Reg"/>
</dbReference>
<dbReference type="EMBL" id="FNWV01000004">
    <property type="protein sequence ID" value="SEH56663.1"/>
    <property type="molecule type" value="Genomic_DNA"/>
</dbReference>
<dbReference type="PANTHER" id="PTHR33238">
    <property type="entry name" value="IRON (METAL) DEPENDENT REPRESSOR, DTXR FAMILY"/>
    <property type="match status" value="1"/>
</dbReference>
<dbReference type="GO" id="GO:0003700">
    <property type="term" value="F:DNA-binding transcription factor activity"/>
    <property type="evidence" value="ECO:0007669"/>
    <property type="project" value="InterPro"/>
</dbReference>
<sequence>MKQCAGYVRYLVAIKELSETDDDVRCVNISKHLGVSRPSVSKMLRCLADSGYVYEDFCNSVVLTPEGEKAVEEIFSSFGEVYTFFHNFLKFPQQESHDQAVKFVTEFPHDTCERLKIIVKRTLKKIEA</sequence>
<evidence type="ECO:0000259" key="3">
    <source>
        <dbReference type="Pfam" id="PF01325"/>
    </source>
</evidence>
<evidence type="ECO:0000256" key="2">
    <source>
        <dbReference type="ARBA" id="ARBA00011738"/>
    </source>
</evidence>
<evidence type="ECO:0000313" key="5">
    <source>
        <dbReference type="Proteomes" id="UP000183190"/>
    </source>
</evidence>
<dbReference type="InterPro" id="IPR022689">
    <property type="entry name" value="Iron_dep_repressor"/>
</dbReference>
<dbReference type="GO" id="GO:0005737">
    <property type="term" value="C:cytoplasm"/>
    <property type="evidence" value="ECO:0007669"/>
    <property type="project" value="UniProtKB-SubCell"/>
</dbReference>
<reference evidence="4 5" key="1">
    <citation type="submission" date="2016-10" db="EMBL/GenBank/DDBJ databases">
        <authorList>
            <person name="de Groot N.N."/>
        </authorList>
    </citation>
    <scope>NUCLEOTIDE SEQUENCE [LARGE SCALE GENOMIC DNA]</scope>
    <source>
        <strain evidence="4 5">YAD2003</strain>
    </source>
</reference>